<dbReference type="EMBL" id="JAFEMO010000014">
    <property type="protein sequence ID" value="KAH7548155.1"/>
    <property type="molecule type" value="Genomic_DNA"/>
</dbReference>
<dbReference type="InterPro" id="IPR036561">
    <property type="entry name" value="MAM33_sf"/>
</dbReference>
<protein>
    <submittedName>
        <fullName evidence="1">Uncharacterized protein</fullName>
    </submittedName>
</protein>
<organism evidence="1 2">
    <name type="scientific">Xanthoceras sorbifolium</name>
    <dbReference type="NCBI Taxonomy" id="99658"/>
    <lineage>
        <taxon>Eukaryota</taxon>
        <taxon>Viridiplantae</taxon>
        <taxon>Streptophyta</taxon>
        <taxon>Embryophyta</taxon>
        <taxon>Tracheophyta</taxon>
        <taxon>Spermatophyta</taxon>
        <taxon>Magnoliopsida</taxon>
        <taxon>eudicotyledons</taxon>
        <taxon>Gunneridae</taxon>
        <taxon>Pentapetalae</taxon>
        <taxon>rosids</taxon>
        <taxon>malvids</taxon>
        <taxon>Sapindales</taxon>
        <taxon>Sapindaceae</taxon>
        <taxon>Xanthoceroideae</taxon>
        <taxon>Xanthoceras</taxon>
    </lineage>
</organism>
<dbReference type="SUPFAM" id="SSF54529">
    <property type="entry name" value="Mitochondrial glycoprotein MAM33-like"/>
    <property type="match status" value="1"/>
</dbReference>
<dbReference type="Gene3D" id="3.10.280.10">
    <property type="entry name" value="Mitochondrial glycoprotein"/>
    <property type="match status" value="1"/>
</dbReference>
<evidence type="ECO:0000313" key="2">
    <source>
        <dbReference type="Proteomes" id="UP000827721"/>
    </source>
</evidence>
<keyword evidence="2" id="KW-1185">Reference proteome</keyword>
<comment type="caution">
    <text evidence="1">The sequence shown here is derived from an EMBL/GenBank/DDBJ whole genome shotgun (WGS) entry which is preliminary data.</text>
</comment>
<name>A0ABQ8H4F4_9ROSI</name>
<accession>A0ABQ8H4F4</accession>
<dbReference type="InterPro" id="IPR003428">
    <property type="entry name" value="MAM33"/>
</dbReference>
<dbReference type="PANTHER" id="PTHR10826">
    <property type="entry name" value="COMPLEMENT COMPONENT 1"/>
    <property type="match status" value="1"/>
</dbReference>
<reference evidence="1 2" key="1">
    <citation type="submission" date="2021-02" db="EMBL/GenBank/DDBJ databases">
        <title>Plant Genome Project.</title>
        <authorList>
            <person name="Zhang R.-G."/>
        </authorList>
    </citation>
    <scope>NUCLEOTIDE SEQUENCE [LARGE SCALE GENOMIC DNA]</scope>
    <source>
        <tissue evidence="1">Leaves</tissue>
    </source>
</reference>
<dbReference type="Pfam" id="PF02330">
    <property type="entry name" value="MAM33"/>
    <property type="match status" value="1"/>
</dbReference>
<dbReference type="Proteomes" id="UP000827721">
    <property type="component" value="Unassembled WGS sequence"/>
</dbReference>
<evidence type="ECO:0000313" key="1">
    <source>
        <dbReference type="EMBL" id="KAH7548155.1"/>
    </source>
</evidence>
<sequence length="240" mass="27152">MAIIAILRRSASSLAPLASRLAGVNINYHSAVFGTALSHLNRKQTMKYVVPAFDFSSAIEIQNLTLDELLPQIIDLELKFADHDSVSEIPSDFPFKIKDSCGNKYVVLTREYNSELVEAVGCITPRNDVYFNVFISKYGGHGPSLYSRCEGTLDKIKICRMEIIDLENLKDSSDSESEDDSDELLERYEENLKKAFLTKLEIRGIKSSTLEFLLDYKINKAKINKLMKLKKIKNSIEQLS</sequence>
<proteinExistence type="predicted"/>
<gene>
    <name evidence="1" type="ORF">JRO89_XS14G0074700</name>
</gene>
<dbReference type="PANTHER" id="PTHR10826:SF41">
    <property type="entry name" value="MITOCHONDRIAL GLYCOPROTEIN FAMILY PROTEIN"/>
    <property type="match status" value="1"/>
</dbReference>